<keyword evidence="3" id="KW-1185">Reference proteome</keyword>
<dbReference type="InterPro" id="IPR036457">
    <property type="entry name" value="PPM-type-like_dom_sf"/>
</dbReference>
<evidence type="ECO:0000259" key="1">
    <source>
        <dbReference type="PROSITE" id="PS51746"/>
    </source>
</evidence>
<dbReference type="SUPFAM" id="SSF81606">
    <property type="entry name" value="PP2C-like"/>
    <property type="match status" value="1"/>
</dbReference>
<accession>A0A8A4TPX1</accession>
<reference evidence="2" key="1">
    <citation type="submission" date="2021-03" db="EMBL/GenBank/DDBJ databases">
        <title>Acanthopleuribacteraceae sp. M133.</title>
        <authorList>
            <person name="Wang G."/>
        </authorList>
    </citation>
    <scope>NUCLEOTIDE SEQUENCE</scope>
    <source>
        <strain evidence="2">M133</strain>
    </source>
</reference>
<evidence type="ECO:0000313" key="3">
    <source>
        <dbReference type="Proteomes" id="UP000663929"/>
    </source>
</evidence>
<proteinExistence type="predicted"/>
<dbReference type="CDD" id="cd00143">
    <property type="entry name" value="PP2Cc"/>
    <property type="match status" value="1"/>
</dbReference>
<dbReference type="Gene3D" id="3.60.40.10">
    <property type="entry name" value="PPM-type phosphatase domain"/>
    <property type="match status" value="1"/>
</dbReference>
<organism evidence="2 3">
    <name type="scientific">Sulfidibacter corallicola</name>
    <dbReference type="NCBI Taxonomy" id="2818388"/>
    <lineage>
        <taxon>Bacteria</taxon>
        <taxon>Pseudomonadati</taxon>
        <taxon>Acidobacteriota</taxon>
        <taxon>Holophagae</taxon>
        <taxon>Acanthopleuribacterales</taxon>
        <taxon>Acanthopleuribacteraceae</taxon>
        <taxon>Sulfidibacter</taxon>
    </lineage>
</organism>
<protein>
    <submittedName>
        <fullName evidence="2">Serine/threonine-protein phosphatase</fullName>
    </submittedName>
</protein>
<dbReference type="PROSITE" id="PS51746">
    <property type="entry name" value="PPM_2"/>
    <property type="match status" value="1"/>
</dbReference>
<dbReference type="SMART" id="SM00331">
    <property type="entry name" value="PP2C_SIG"/>
    <property type="match status" value="1"/>
</dbReference>
<dbReference type="InterPro" id="IPR001932">
    <property type="entry name" value="PPM-type_phosphatase-like_dom"/>
</dbReference>
<evidence type="ECO:0000313" key="2">
    <source>
        <dbReference type="EMBL" id="QTD48615.1"/>
    </source>
</evidence>
<name>A0A8A4TPX1_SULCO</name>
<dbReference type="Proteomes" id="UP000663929">
    <property type="component" value="Chromosome"/>
</dbReference>
<dbReference type="Pfam" id="PF13672">
    <property type="entry name" value="PP2C_2"/>
    <property type="match status" value="1"/>
</dbReference>
<sequence length="288" mass="31817">MTLFKKWFAGVPDALRSAIRRIGGLPFASAPLNVDIAGDSHIGKRRKSNQDAFWHDPILRAFAVADGMGGENAGEVASAQAIQHVARLLGQAFREEGWIWPETWPKASSDPNQGPESTLLRYVTLLAHEAILRASRETRAWRGMGTTLTIGIISGTSLFLSHAGDSRVYLLRRGQWRQLTRDQTRAQQLMDARIVTVEVDPRHPTHSQLVSCVGGTNLEIQSHQESVERGDRILFCTDGVYRPIPAERLPQTVGQQDFPLDKIVAQMIDDANSRGGPDNITALLVEVL</sequence>
<dbReference type="RefSeq" id="WP_237378268.1">
    <property type="nucleotide sequence ID" value="NZ_CP071793.1"/>
</dbReference>
<gene>
    <name evidence="2" type="ORF">J3U87_23795</name>
</gene>
<dbReference type="AlphaFoldDB" id="A0A8A4TPX1"/>
<dbReference type="KEGG" id="scor:J3U87_23795"/>
<feature type="domain" description="PPM-type phosphatase" evidence="1">
    <location>
        <begin position="33"/>
        <end position="287"/>
    </location>
</feature>
<dbReference type="EMBL" id="CP071793">
    <property type="protein sequence ID" value="QTD48615.1"/>
    <property type="molecule type" value="Genomic_DNA"/>
</dbReference>
<dbReference type="SMART" id="SM00332">
    <property type="entry name" value="PP2Cc"/>
    <property type="match status" value="1"/>
</dbReference>